<feature type="compositionally biased region" description="Basic and acidic residues" evidence="3">
    <location>
        <begin position="216"/>
        <end position="226"/>
    </location>
</feature>
<proteinExistence type="predicted"/>
<gene>
    <name evidence="4" type="primary">Ppp4r1</name>
    <name evidence="4" type="ORF">LOC62_03G004515</name>
</gene>
<feature type="region of interest" description="Disordered" evidence="3">
    <location>
        <begin position="554"/>
        <end position="680"/>
    </location>
</feature>
<feature type="repeat" description="HEAT" evidence="2">
    <location>
        <begin position="1221"/>
        <end position="1259"/>
    </location>
</feature>
<evidence type="ECO:0000313" key="5">
    <source>
        <dbReference type="Proteomes" id="UP000827549"/>
    </source>
</evidence>
<feature type="region of interest" description="Disordered" evidence="3">
    <location>
        <begin position="706"/>
        <end position="741"/>
    </location>
</feature>
<feature type="region of interest" description="Disordered" evidence="3">
    <location>
        <begin position="1"/>
        <end position="75"/>
    </location>
</feature>
<dbReference type="InterPro" id="IPR016024">
    <property type="entry name" value="ARM-type_fold"/>
</dbReference>
<dbReference type="InterPro" id="IPR011989">
    <property type="entry name" value="ARM-like"/>
</dbReference>
<dbReference type="SUPFAM" id="SSF48371">
    <property type="entry name" value="ARM repeat"/>
    <property type="match status" value="1"/>
</dbReference>
<feature type="compositionally biased region" description="Polar residues" evidence="3">
    <location>
        <begin position="1666"/>
        <end position="1682"/>
    </location>
</feature>
<evidence type="ECO:0000256" key="1">
    <source>
        <dbReference type="ARBA" id="ARBA00022737"/>
    </source>
</evidence>
<keyword evidence="5" id="KW-1185">Reference proteome</keyword>
<feature type="compositionally biased region" description="Low complexity" evidence="3">
    <location>
        <begin position="184"/>
        <end position="195"/>
    </location>
</feature>
<feature type="compositionally biased region" description="Low complexity" evidence="3">
    <location>
        <begin position="13"/>
        <end position="26"/>
    </location>
</feature>
<dbReference type="InterPro" id="IPR021133">
    <property type="entry name" value="HEAT_type_2"/>
</dbReference>
<feature type="compositionally biased region" description="Low complexity" evidence="3">
    <location>
        <begin position="338"/>
        <end position="349"/>
    </location>
</feature>
<feature type="compositionally biased region" description="Polar residues" evidence="3">
    <location>
        <begin position="642"/>
        <end position="651"/>
    </location>
</feature>
<dbReference type="Proteomes" id="UP000827549">
    <property type="component" value="Chromosome 3"/>
</dbReference>
<dbReference type="PANTHER" id="PTHR10648">
    <property type="entry name" value="SERINE/THREONINE-PROTEIN PHOSPHATASE PP2A 65 KDA REGULATORY SUBUNIT"/>
    <property type="match status" value="1"/>
</dbReference>
<dbReference type="GeneID" id="87807753"/>
<dbReference type="InterPro" id="IPR051023">
    <property type="entry name" value="PP2A_Regulatory_Subunit_A"/>
</dbReference>
<dbReference type="RefSeq" id="XP_062627018.1">
    <property type="nucleotide sequence ID" value="XM_062771034.1"/>
</dbReference>
<dbReference type="PROSITE" id="PS50077">
    <property type="entry name" value="HEAT_REPEAT"/>
    <property type="match status" value="1"/>
</dbReference>
<feature type="compositionally biased region" description="Basic and acidic residues" evidence="3">
    <location>
        <begin position="1645"/>
        <end position="1663"/>
    </location>
</feature>
<protein>
    <submittedName>
        <fullName evidence="4">Serine/threonine-protein phosphatase 4 regulatory subunit 1</fullName>
    </submittedName>
</protein>
<sequence length="1713" mass="184259">MARPREGGEHEAAASASEVSYEVVGSREYRGHRRRASSITTSPPPPPHDFNPPPDFHAESLLQGITTSLPSSSTASPLLAALASADADDVPRIEGLPTSLLSPGACSGDIGGNARPQIRALQRLSTESLHRASISSGSAGSGGSTVRDSGGSDGGEILAARRDELVSQLLVHSDTNDSADSSRRPSTTGSSSSSPQDGPFELNVINPTPPTSMLSLRDEAFGDNVHEGGGGGGGGVTRPRSSSSSSRSVEDGSATVHAWDSVWPVANAMHRVAFPPESGAGDGSVRFPTAPVSPYVTPSFTPTAIASAAQGLTTSRRLSFSPPRPTSPSLHSPHARATPDPTQTSPQPQLHRPESHDLWRRDAAAASASASASERLQSNTNPAGTGRLLSQVRSLPASGTSTPLASGGAATTSASEAELARSPSHASPPPLPSRLSLLSLESSSVTQLPTGGASGIIRARSAVPGSPSLSAVPSPSGRVPALGTSPPISWILGSPNRPRGDSSGLSDQFTDASTAPIPVTARRDSHRSFTPPLQPGSNPRRRLSETAILRRPQGLAPLESLQPPPSPIQLPPERQSPVAEQPQLDSAPPQDVDREDNTTSLSPAAPVRPGAPRRARSEQDARGFMPGGQMFTISPIDKSLKRSSPSSTAAQLLTELDSRPDPRFYRKSPRRSAGELPTLSAHDLPLDTRMDSAYEAVFEMDEYAVDDENDSDDNDVGLPPKLQLPQEPTQPPFGLSPPGDLEATSARLAAAQSHPSTSVAAALVDEGDVLPANGSQIAEMDVTFDDEGLNTLERIFLLSRSEYAFHRAYVARVLGDLLSDVDPCESVEYVLPLISSFSLDEDDSVKEAFAVDLHRILWYFFSTCHLVKSEDDYGEDAWHRHEADLDDPPAPSHSDVPLSGSESTPPTEVVEGRHEKSATPTQPMDVPRPAGDSLDPAFQDALRDTAIAPGSGSASTRYGTSSTYSTEPPGVQTPATSLSLLSSDDNCGGLPLDVLDAPTSPSPSGDAEVFDKPVLAVDFFRPLLGTLLLSQNPAVADPVRNGIVSIISRLSGSSPLSVETWGANCNQPERTERRTYLSQNGPHAHDFQPFDPEAMALVEHELLYGIVLGVGTLATDVPDSFFDNSAEDTVILEDGTEVSYNTRDREYFRQQMLHEATLGRALSLSFIGSVCEFYTPENVVAYGFVDEVIRGLDGDATTRAEAALTMSYVAKVVPPEDIDRLLPVFNAFARDEDQQVRQSACVCMPALCKRIQDTAARREFATSTITVFMESSDEVRSAALEVLGEVIYAFSDDPLGPPPRLLEVYLDDREATGEDSGWDMLASYNFPGVCLTLGPDRWPELRGLFLRLVSRAGDRVLRTVAAFLHELAQILRPSQVAEDILPVYRRCLQCCDEIRERIFEHVDLILKHVEPDIGWQSFSDLVDAWSNDTLGGWRAREQLALHFPAFFETFNSRDQVAVVLDMMRKALRDPFAAVRDAATFAVPLSYETLRSDAAEHGSATKFHDMLLDLAFSDRFRHRVTFVRCLREFERPPPNKPAFEKFFIPALPRLCQDVVDVRLGLAQCVSDLFVLGAFYGDRKVPVPDIVRQLAAQLAEDDSADVRDTITRVGADKWISEASAPAAMERAITEDPEGVSPAVHEALRERREASELYEEKESGGGDRHTRASLASPTLDQQGDWTTLRSPDDEELGELDRSQTITKDPFAASFGRATKE</sequence>
<reference evidence="4" key="1">
    <citation type="submission" date="2023-10" db="EMBL/GenBank/DDBJ databases">
        <authorList>
            <person name="Noh H."/>
        </authorList>
    </citation>
    <scope>NUCLEOTIDE SEQUENCE</scope>
    <source>
        <strain evidence="4">DUCC4014</strain>
    </source>
</reference>
<feature type="compositionally biased region" description="Polar residues" evidence="3">
    <location>
        <begin position="374"/>
        <end position="383"/>
    </location>
</feature>
<feature type="compositionally biased region" description="Polar residues" evidence="3">
    <location>
        <begin position="503"/>
        <end position="513"/>
    </location>
</feature>
<dbReference type="Gene3D" id="1.25.10.10">
    <property type="entry name" value="Leucine-rich Repeat Variant"/>
    <property type="match status" value="1"/>
</dbReference>
<feature type="compositionally biased region" description="Low complexity" evidence="3">
    <location>
        <begin position="397"/>
        <end position="425"/>
    </location>
</feature>
<dbReference type="PANTHER" id="PTHR10648:SF1">
    <property type="entry name" value="SERINE_THREONINE-PROTEIN PHOSPHATASE 4 REGULATORY SUBUNIT 1"/>
    <property type="match status" value="1"/>
</dbReference>
<feature type="compositionally biased region" description="Low complexity" evidence="3">
    <location>
        <begin position="950"/>
        <end position="966"/>
    </location>
</feature>
<dbReference type="GO" id="GO:0019888">
    <property type="term" value="F:protein phosphatase regulator activity"/>
    <property type="evidence" value="ECO:0007669"/>
    <property type="project" value="TreeGrafter"/>
</dbReference>
<keyword evidence="1" id="KW-0677">Repeat</keyword>
<evidence type="ECO:0000256" key="3">
    <source>
        <dbReference type="SAM" id="MobiDB-lite"/>
    </source>
</evidence>
<feature type="compositionally biased region" description="Low complexity" evidence="3">
    <location>
        <begin position="364"/>
        <end position="373"/>
    </location>
</feature>
<dbReference type="EMBL" id="CP086716">
    <property type="protein sequence ID" value="WOO80986.1"/>
    <property type="molecule type" value="Genomic_DNA"/>
</dbReference>
<feature type="region of interest" description="Disordered" evidence="3">
    <location>
        <begin position="463"/>
        <end position="542"/>
    </location>
</feature>
<feature type="compositionally biased region" description="Low complexity" evidence="3">
    <location>
        <begin position="237"/>
        <end position="253"/>
    </location>
</feature>
<dbReference type="GO" id="GO:0005737">
    <property type="term" value="C:cytoplasm"/>
    <property type="evidence" value="ECO:0007669"/>
    <property type="project" value="TreeGrafter"/>
</dbReference>
<feature type="region of interest" description="Disordered" evidence="3">
    <location>
        <begin position="881"/>
        <end position="976"/>
    </location>
</feature>
<feature type="region of interest" description="Disordered" evidence="3">
    <location>
        <begin position="316"/>
        <end position="435"/>
    </location>
</feature>
<name>A0AAF0YAT7_9TREE</name>
<feature type="compositionally biased region" description="Basic and acidic residues" evidence="3">
    <location>
        <begin position="1"/>
        <end position="12"/>
    </location>
</feature>
<evidence type="ECO:0000313" key="4">
    <source>
        <dbReference type="EMBL" id="WOO80986.1"/>
    </source>
</evidence>
<feature type="compositionally biased region" description="Acidic residues" evidence="3">
    <location>
        <begin position="706"/>
        <end position="715"/>
    </location>
</feature>
<feature type="compositionally biased region" description="Pro residues" evidence="3">
    <location>
        <begin position="42"/>
        <end position="55"/>
    </location>
</feature>
<feature type="compositionally biased region" description="Low complexity" evidence="3">
    <location>
        <begin position="66"/>
        <end position="75"/>
    </location>
</feature>
<organism evidence="4 5">
    <name type="scientific">Vanrija pseudolonga</name>
    <dbReference type="NCBI Taxonomy" id="143232"/>
    <lineage>
        <taxon>Eukaryota</taxon>
        <taxon>Fungi</taxon>
        <taxon>Dikarya</taxon>
        <taxon>Basidiomycota</taxon>
        <taxon>Agaricomycotina</taxon>
        <taxon>Tremellomycetes</taxon>
        <taxon>Trichosporonales</taxon>
        <taxon>Trichosporonaceae</taxon>
        <taxon>Vanrija</taxon>
    </lineage>
</organism>
<accession>A0AAF0YAT7</accession>
<feature type="region of interest" description="Disordered" evidence="3">
    <location>
        <begin position="93"/>
        <end position="255"/>
    </location>
</feature>
<feature type="compositionally biased region" description="Gly residues" evidence="3">
    <location>
        <begin position="227"/>
        <end position="236"/>
    </location>
</feature>
<feature type="compositionally biased region" description="Basic and acidic residues" evidence="3">
    <location>
        <begin position="351"/>
        <end position="363"/>
    </location>
</feature>
<evidence type="ECO:0000256" key="2">
    <source>
        <dbReference type="PROSITE-ProRule" id="PRU00103"/>
    </source>
</evidence>
<feature type="region of interest" description="Disordered" evidence="3">
    <location>
        <begin position="1645"/>
        <end position="1713"/>
    </location>
</feature>
<feature type="compositionally biased region" description="Low complexity" evidence="3">
    <location>
        <begin position="603"/>
        <end position="612"/>
    </location>
</feature>